<evidence type="ECO:0000256" key="1">
    <source>
        <dbReference type="SAM" id="MobiDB-lite"/>
    </source>
</evidence>
<proteinExistence type="predicted"/>
<accession>A0A7J0FI14</accession>
<feature type="compositionally biased region" description="Polar residues" evidence="1">
    <location>
        <begin position="1"/>
        <end position="17"/>
    </location>
</feature>
<evidence type="ECO:0000313" key="2">
    <source>
        <dbReference type="EMBL" id="GFY98086.1"/>
    </source>
</evidence>
<dbReference type="Proteomes" id="UP000585474">
    <property type="component" value="Unassembled WGS sequence"/>
</dbReference>
<feature type="region of interest" description="Disordered" evidence="1">
    <location>
        <begin position="64"/>
        <end position="103"/>
    </location>
</feature>
<protein>
    <submittedName>
        <fullName evidence="2">Uncharacterized protein</fullName>
    </submittedName>
</protein>
<dbReference type="EMBL" id="BJWL01000012">
    <property type="protein sequence ID" value="GFY98086.1"/>
    <property type="molecule type" value="Genomic_DNA"/>
</dbReference>
<dbReference type="AlphaFoldDB" id="A0A7J0FI14"/>
<reference evidence="2 3" key="1">
    <citation type="submission" date="2019-07" db="EMBL/GenBank/DDBJ databases">
        <title>De Novo Assembly of kiwifruit Actinidia rufa.</title>
        <authorList>
            <person name="Sugita-Konishi S."/>
            <person name="Sato K."/>
            <person name="Mori E."/>
            <person name="Abe Y."/>
            <person name="Kisaki G."/>
            <person name="Hamano K."/>
            <person name="Suezawa K."/>
            <person name="Otani M."/>
            <person name="Fukuda T."/>
            <person name="Manabe T."/>
            <person name="Gomi K."/>
            <person name="Tabuchi M."/>
            <person name="Akimitsu K."/>
            <person name="Kataoka I."/>
        </authorList>
    </citation>
    <scope>NUCLEOTIDE SEQUENCE [LARGE SCALE GENOMIC DNA]</scope>
    <source>
        <strain evidence="3">cv. Fuchu</strain>
    </source>
</reference>
<feature type="region of interest" description="Disordered" evidence="1">
    <location>
        <begin position="1"/>
        <end position="30"/>
    </location>
</feature>
<evidence type="ECO:0000313" key="3">
    <source>
        <dbReference type="Proteomes" id="UP000585474"/>
    </source>
</evidence>
<name>A0A7J0FI14_9ERIC</name>
<sequence>MSSELVRANTATRSSLRSKPGGGPAPELGREHYWTVDIATVRAKANVTSDLSLYSKLGRITTPRLGRGAMVGDNPKAQQGTEGDLHGKTSSDSPHVWIEMSAT</sequence>
<keyword evidence="3" id="KW-1185">Reference proteome</keyword>
<comment type="caution">
    <text evidence="2">The sequence shown here is derived from an EMBL/GenBank/DDBJ whole genome shotgun (WGS) entry which is preliminary data.</text>
</comment>
<gene>
    <name evidence="2" type="ORF">Acr_12g0006270</name>
</gene>
<organism evidence="2 3">
    <name type="scientific">Actinidia rufa</name>
    <dbReference type="NCBI Taxonomy" id="165716"/>
    <lineage>
        <taxon>Eukaryota</taxon>
        <taxon>Viridiplantae</taxon>
        <taxon>Streptophyta</taxon>
        <taxon>Embryophyta</taxon>
        <taxon>Tracheophyta</taxon>
        <taxon>Spermatophyta</taxon>
        <taxon>Magnoliopsida</taxon>
        <taxon>eudicotyledons</taxon>
        <taxon>Gunneridae</taxon>
        <taxon>Pentapetalae</taxon>
        <taxon>asterids</taxon>
        <taxon>Ericales</taxon>
        <taxon>Actinidiaceae</taxon>
        <taxon>Actinidia</taxon>
    </lineage>
</organism>